<feature type="transmembrane region" description="Helical" evidence="1">
    <location>
        <begin position="36"/>
        <end position="62"/>
    </location>
</feature>
<protein>
    <submittedName>
        <fullName evidence="2">Uncharacterized protein</fullName>
    </submittedName>
</protein>
<reference evidence="3" key="1">
    <citation type="journal article" date="2019" name="Int. J. Syst. Evol. Microbiol.">
        <title>The Global Catalogue of Microorganisms (GCM) 10K type strain sequencing project: providing services to taxonomists for standard genome sequencing and annotation.</title>
        <authorList>
            <consortium name="The Broad Institute Genomics Platform"/>
            <consortium name="The Broad Institute Genome Sequencing Center for Infectious Disease"/>
            <person name="Wu L."/>
            <person name="Ma J."/>
        </authorList>
    </citation>
    <scope>NUCLEOTIDE SEQUENCE [LARGE SCALE GENOMIC DNA]</scope>
    <source>
        <strain evidence="3">JCM 16702</strain>
    </source>
</reference>
<name>A0ABP7V080_9ACTN</name>
<proteinExistence type="predicted"/>
<feature type="transmembrane region" description="Helical" evidence="1">
    <location>
        <begin position="83"/>
        <end position="102"/>
    </location>
</feature>
<accession>A0ABP7V080</accession>
<organism evidence="2 3">
    <name type="scientific">Actinomadura miaoliensis</name>
    <dbReference type="NCBI Taxonomy" id="430685"/>
    <lineage>
        <taxon>Bacteria</taxon>
        <taxon>Bacillati</taxon>
        <taxon>Actinomycetota</taxon>
        <taxon>Actinomycetes</taxon>
        <taxon>Streptosporangiales</taxon>
        <taxon>Thermomonosporaceae</taxon>
        <taxon>Actinomadura</taxon>
    </lineage>
</organism>
<comment type="caution">
    <text evidence="2">The sequence shown here is derived from an EMBL/GenBank/DDBJ whole genome shotgun (WGS) entry which is preliminary data.</text>
</comment>
<evidence type="ECO:0000256" key="1">
    <source>
        <dbReference type="SAM" id="Phobius"/>
    </source>
</evidence>
<dbReference type="Proteomes" id="UP001500683">
    <property type="component" value="Unassembled WGS sequence"/>
</dbReference>
<sequence length="114" mass="11650">MVLCLVLGIGGAVAAYLGMAAAWSGCEEDLDAGGRFAVNFLGVAGLFVMPTVGVLTGAMAAASHRWIARSRNLRHLGDVVPSLITLAGIATLLILIGLWVMWGGPADGSCDRPG</sequence>
<evidence type="ECO:0000313" key="3">
    <source>
        <dbReference type="Proteomes" id="UP001500683"/>
    </source>
</evidence>
<gene>
    <name evidence="2" type="ORF">GCM10022214_05030</name>
</gene>
<keyword evidence="1" id="KW-0812">Transmembrane</keyword>
<evidence type="ECO:0000313" key="2">
    <source>
        <dbReference type="EMBL" id="GAA4056404.1"/>
    </source>
</evidence>
<keyword evidence="1" id="KW-1133">Transmembrane helix</keyword>
<dbReference type="EMBL" id="BAAAZG010000001">
    <property type="protein sequence ID" value="GAA4056404.1"/>
    <property type="molecule type" value="Genomic_DNA"/>
</dbReference>
<keyword evidence="3" id="KW-1185">Reference proteome</keyword>
<keyword evidence="1" id="KW-0472">Membrane</keyword>